<evidence type="ECO:0000313" key="1">
    <source>
        <dbReference type="EMBL" id="SMG12649.1"/>
    </source>
</evidence>
<dbReference type="Gene3D" id="1.20.120.160">
    <property type="entry name" value="HPT domain"/>
    <property type="match status" value="1"/>
</dbReference>
<dbReference type="SUPFAM" id="SSF47226">
    <property type="entry name" value="Histidine-containing phosphotransfer domain, HPT domain"/>
    <property type="match status" value="1"/>
</dbReference>
<keyword evidence="2" id="KW-1185">Reference proteome</keyword>
<name>A0A1X7IEJ7_9FLAO</name>
<dbReference type="AlphaFoldDB" id="A0A1X7IEJ7"/>
<gene>
    <name evidence="1" type="ORF">SAMN03080602_00699</name>
</gene>
<dbReference type="Proteomes" id="UP000193420">
    <property type="component" value="Unassembled WGS sequence"/>
</dbReference>
<evidence type="ECO:0008006" key="3">
    <source>
        <dbReference type="Google" id="ProtNLM"/>
    </source>
</evidence>
<accession>A0A1X7IEJ7</accession>
<reference evidence="2" key="1">
    <citation type="submission" date="2017-04" db="EMBL/GenBank/DDBJ databases">
        <authorList>
            <person name="Varghese N."/>
            <person name="Submissions S."/>
        </authorList>
    </citation>
    <scope>NUCLEOTIDE SEQUENCE [LARGE SCALE GENOMIC DNA]</scope>
    <source>
        <strain evidence="2">DSM 19835</strain>
    </source>
</reference>
<dbReference type="EMBL" id="FXAO01000001">
    <property type="protein sequence ID" value="SMG12649.1"/>
    <property type="molecule type" value="Genomic_DNA"/>
</dbReference>
<dbReference type="InterPro" id="IPR036641">
    <property type="entry name" value="HPT_dom_sf"/>
</dbReference>
<dbReference type="GO" id="GO:0000160">
    <property type="term" value="P:phosphorelay signal transduction system"/>
    <property type="evidence" value="ECO:0007669"/>
    <property type="project" value="InterPro"/>
</dbReference>
<proteinExistence type="predicted"/>
<organism evidence="1 2">
    <name type="scientific">Arenibacter troitsensis</name>
    <dbReference type="NCBI Taxonomy" id="188872"/>
    <lineage>
        <taxon>Bacteria</taxon>
        <taxon>Pseudomonadati</taxon>
        <taxon>Bacteroidota</taxon>
        <taxon>Flavobacteriia</taxon>
        <taxon>Flavobacteriales</taxon>
        <taxon>Flavobacteriaceae</taxon>
        <taxon>Arenibacter</taxon>
    </lineage>
</organism>
<dbReference type="RefSeq" id="WP_085496155.1">
    <property type="nucleotide sequence ID" value="NZ_FXAO01000001.1"/>
</dbReference>
<sequence length="106" mass="12409">MTEVPNLNYIKELAGDDIEFEKKFISIIKKEFPEEVDTYLGQIRTNELLMAAETVHKLKHKFNILGLEQAYGYAVTYEEDLRDGNNKMDMDFRAILQKITKYLTTI</sequence>
<evidence type="ECO:0000313" key="2">
    <source>
        <dbReference type="Proteomes" id="UP000193420"/>
    </source>
</evidence>
<dbReference type="STRING" id="188872.SAMN03080602_00699"/>
<dbReference type="OrthoDB" id="1441381at2"/>
<protein>
    <recommendedName>
        <fullName evidence="3">HPt domain-containing protein</fullName>
    </recommendedName>
</protein>